<dbReference type="SUPFAM" id="SSF58104">
    <property type="entry name" value="Methyl-accepting chemotaxis protein (MCP) signaling domain"/>
    <property type="match status" value="1"/>
</dbReference>
<evidence type="ECO:0000256" key="7">
    <source>
        <dbReference type="SAM" id="Phobius"/>
    </source>
</evidence>
<feature type="coiled-coil region" evidence="5">
    <location>
        <begin position="587"/>
        <end position="614"/>
    </location>
</feature>
<keyword evidence="7" id="KW-0812">Transmembrane</keyword>
<feature type="domain" description="HAMP" evidence="9">
    <location>
        <begin position="341"/>
        <end position="396"/>
    </location>
</feature>
<dbReference type="PROSITE" id="PS50111">
    <property type="entry name" value="CHEMOTAXIS_TRANSDUC_2"/>
    <property type="match status" value="1"/>
</dbReference>
<dbReference type="GO" id="GO:0007165">
    <property type="term" value="P:signal transduction"/>
    <property type="evidence" value="ECO:0007669"/>
    <property type="project" value="UniProtKB-KW"/>
</dbReference>
<dbReference type="Gene3D" id="1.10.287.950">
    <property type="entry name" value="Methyl-accepting chemotaxis protein"/>
    <property type="match status" value="1"/>
</dbReference>
<feature type="transmembrane region" description="Helical" evidence="7">
    <location>
        <begin position="319"/>
        <end position="339"/>
    </location>
</feature>
<dbReference type="GO" id="GO:0005886">
    <property type="term" value="C:plasma membrane"/>
    <property type="evidence" value="ECO:0007669"/>
    <property type="project" value="TreeGrafter"/>
</dbReference>
<dbReference type="GO" id="GO:0006935">
    <property type="term" value="P:chemotaxis"/>
    <property type="evidence" value="ECO:0007669"/>
    <property type="project" value="UniProtKB-KW"/>
</dbReference>
<dbReference type="AlphaFoldDB" id="A0A1T5HSR3"/>
<dbReference type="InterPro" id="IPR003660">
    <property type="entry name" value="HAMP_dom"/>
</dbReference>
<dbReference type="Gene3D" id="1.20.120.30">
    <property type="entry name" value="Aspartate receptor, ligand-binding domain"/>
    <property type="match status" value="1"/>
</dbReference>
<dbReference type="InterPro" id="IPR024478">
    <property type="entry name" value="HlyB_4HB_MCP"/>
</dbReference>
<dbReference type="PROSITE" id="PS50885">
    <property type="entry name" value="HAMP"/>
    <property type="match status" value="1"/>
</dbReference>
<dbReference type="PANTHER" id="PTHR43531:SF11">
    <property type="entry name" value="METHYL-ACCEPTING CHEMOTAXIS PROTEIN 3"/>
    <property type="match status" value="1"/>
</dbReference>
<dbReference type="Pfam" id="PF00015">
    <property type="entry name" value="MCPsignal"/>
    <property type="match status" value="1"/>
</dbReference>
<dbReference type="CDD" id="cd06225">
    <property type="entry name" value="HAMP"/>
    <property type="match status" value="1"/>
</dbReference>
<keyword evidence="11" id="KW-1185">Reference proteome</keyword>
<dbReference type="Pfam" id="PF13682">
    <property type="entry name" value="CZB"/>
    <property type="match status" value="1"/>
</dbReference>
<keyword evidence="5" id="KW-0175">Coiled coil</keyword>
<proteinExistence type="inferred from homology"/>
<keyword evidence="7" id="KW-1133">Transmembrane helix</keyword>
<dbReference type="FunFam" id="1.10.287.950:FF:000001">
    <property type="entry name" value="Methyl-accepting chemotaxis sensory transducer"/>
    <property type="match status" value="1"/>
</dbReference>
<dbReference type="STRING" id="889453.SAMN03080601_02837"/>
<feature type="transmembrane region" description="Helical" evidence="7">
    <location>
        <begin position="12"/>
        <end position="34"/>
    </location>
</feature>
<name>A0A1T5HSR3_9BACT</name>
<feature type="compositionally biased region" description="Basic residues" evidence="6">
    <location>
        <begin position="639"/>
        <end position="648"/>
    </location>
</feature>
<feature type="region of interest" description="Disordered" evidence="6">
    <location>
        <begin position="639"/>
        <end position="688"/>
    </location>
</feature>
<dbReference type="SMART" id="SM00283">
    <property type="entry name" value="MA"/>
    <property type="match status" value="1"/>
</dbReference>
<comment type="similarity">
    <text evidence="3">Belongs to the methyl-accepting chemotaxis (MCP) protein family.</text>
</comment>
<dbReference type="RefSeq" id="WP_079558530.1">
    <property type="nucleotide sequence ID" value="NZ_CP021904.1"/>
</dbReference>
<evidence type="ECO:0000256" key="5">
    <source>
        <dbReference type="SAM" id="Coils"/>
    </source>
</evidence>
<evidence type="ECO:0000313" key="10">
    <source>
        <dbReference type="EMBL" id="SKC23561.1"/>
    </source>
</evidence>
<keyword evidence="2" id="KW-0145">Chemotaxis</keyword>
<keyword evidence="7" id="KW-0472">Membrane</keyword>
<evidence type="ECO:0000259" key="9">
    <source>
        <dbReference type="PROSITE" id="PS50885"/>
    </source>
</evidence>
<dbReference type="Pfam" id="PF00672">
    <property type="entry name" value="HAMP"/>
    <property type="match status" value="1"/>
</dbReference>
<evidence type="ECO:0000256" key="2">
    <source>
        <dbReference type="ARBA" id="ARBA00022500"/>
    </source>
</evidence>
<protein>
    <submittedName>
        <fullName evidence="10">Methyl-accepting chemotaxis protein</fullName>
    </submittedName>
</protein>
<sequence length="688" mass="76180">MKFRDLKIGQKIITGFAIVSGVALIVGIIGLVSLRNVGNSFHEVADERMPAVVSLQEVDNSIESLMVSMRTMLNPSLTVEQRNEQMRNVQAARQRYATAIERFESLPMEDDVLLVWEQLRIAILDWRQINEQFEADLDRLNRLDIHYPMEFLKDLEMFEKDHYALQVRVANAIQTMRPFDGGDDHTACNLGVWIPNLTTSNSVITSGITAMNEHHNRFHRSVAEIMNHIRAGSQSSAQNVYMQQMMPAADEIFRYFSILNDQALIAVELFANMDRIQMEDGARYLEIVNGLIEQMVQMNIRNSEIAVSNGDRIIRASNLLMIFTLLAGLGVAFFLGFMITRLITGGINKGVNLATEVANGNLTIDVDEEMLDQKDEIGQLARSLQQMIEQLRDIIGDILGGADNIASASQEMSSTSQQMSQGASEQASSAEEVSSSMEEMAANIQQNTDNAMETEKIATMAVNGIRKGAESTSIAVMSMKDIAKKVSIIGDIAYQTNMLALNAAVEAARAGEHGKGFAVVAEEVRKLAERSQIAAEEIDELSENGVRISDEASRQLADIVPEIEKTAKLVQEIAAASMEQNTGADQVNNAIQQLNQVIQQNAAASEEMASSSEELSGQAEQMKEVVSFFVLESNDRRKQVKKSSKKKSNGFSNVKSGQKLNQEQLKEIKGVDLKMSSSEVTDDDFQRF</sequence>
<evidence type="ECO:0000313" key="11">
    <source>
        <dbReference type="Proteomes" id="UP000191055"/>
    </source>
</evidence>
<dbReference type="InterPro" id="IPR004089">
    <property type="entry name" value="MCPsignal_dom"/>
</dbReference>
<feature type="coiled-coil region" evidence="5">
    <location>
        <begin position="82"/>
        <end position="143"/>
    </location>
</feature>
<gene>
    <name evidence="10" type="ORF">SAMN03080601_02837</name>
</gene>
<dbReference type="InterPro" id="IPR051310">
    <property type="entry name" value="MCP_chemotaxis"/>
</dbReference>
<dbReference type="PANTHER" id="PTHR43531">
    <property type="entry name" value="PROTEIN ICFG"/>
    <property type="match status" value="1"/>
</dbReference>
<evidence type="ECO:0000256" key="6">
    <source>
        <dbReference type="SAM" id="MobiDB-lite"/>
    </source>
</evidence>
<evidence type="ECO:0000259" key="8">
    <source>
        <dbReference type="PROSITE" id="PS50111"/>
    </source>
</evidence>
<dbReference type="KEGG" id="asx:CDL62_03850"/>
<dbReference type="EMBL" id="FUYV01000018">
    <property type="protein sequence ID" value="SKC23561.1"/>
    <property type="molecule type" value="Genomic_DNA"/>
</dbReference>
<dbReference type="GO" id="GO:0004888">
    <property type="term" value="F:transmembrane signaling receptor activity"/>
    <property type="evidence" value="ECO:0007669"/>
    <property type="project" value="TreeGrafter"/>
</dbReference>
<feature type="domain" description="Methyl-accepting transducer" evidence="8">
    <location>
        <begin position="401"/>
        <end position="616"/>
    </location>
</feature>
<evidence type="ECO:0000256" key="3">
    <source>
        <dbReference type="ARBA" id="ARBA00029447"/>
    </source>
</evidence>
<organism evidence="10 11">
    <name type="scientific">Alkalitalea saponilacus</name>
    <dbReference type="NCBI Taxonomy" id="889453"/>
    <lineage>
        <taxon>Bacteria</taxon>
        <taxon>Pseudomonadati</taxon>
        <taxon>Bacteroidota</taxon>
        <taxon>Bacteroidia</taxon>
        <taxon>Marinilabiliales</taxon>
        <taxon>Marinilabiliaceae</taxon>
        <taxon>Alkalitalea</taxon>
    </lineage>
</organism>
<comment type="subcellular location">
    <subcellularLocation>
        <location evidence="1">Membrane</location>
    </subcellularLocation>
</comment>
<accession>A0A1T5HSR3</accession>
<dbReference type="SMART" id="SM00304">
    <property type="entry name" value="HAMP"/>
    <property type="match status" value="1"/>
</dbReference>
<dbReference type="Proteomes" id="UP000191055">
    <property type="component" value="Unassembled WGS sequence"/>
</dbReference>
<keyword evidence="4" id="KW-0807">Transducer</keyword>
<evidence type="ECO:0000256" key="1">
    <source>
        <dbReference type="ARBA" id="ARBA00004370"/>
    </source>
</evidence>
<dbReference type="InterPro" id="IPR025991">
    <property type="entry name" value="Chemoreceptor_zinc-bind_dom"/>
</dbReference>
<reference evidence="10 11" key="1">
    <citation type="submission" date="2017-02" db="EMBL/GenBank/DDBJ databases">
        <authorList>
            <person name="Peterson S.W."/>
        </authorList>
    </citation>
    <scope>NUCLEOTIDE SEQUENCE [LARGE SCALE GENOMIC DNA]</scope>
    <source>
        <strain evidence="10 11">DSM 24412</strain>
    </source>
</reference>
<evidence type="ECO:0000256" key="4">
    <source>
        <dbReference type="PROSITE-ProRule" id="PRU00284"/>
    </source>
</evidence>
<dbReference type="OrthoDB" id="9814363at2"/>
<dbReference type="Pfam" id="PF12729">
    <property type="entry name" value="4HB_MCP_1"/>
    <property type="match status" value="1"/>
</dbReference>
<feature type="region of interest" description="Disordered" evidence="6">
    <location>
        <begin position="409"/>
        <end position="437"/>
    </location>
</feature>